<feature type="transmembrane region" description="Helical" evidence="6">
    <location>
        <begin position="77"/>
        <end position="101"/>
    </location>
</feature>
<keyword evidence="9" id="KW-1185">Reference proteome</keyword>
<keyword evidence="5 6" id="KW-0472">Membrane</keyword>
<feature type="domain" description="ResB-like" evidence="7">
    <location>
        <begin position="27"/>
        <end position="504"/>
    </location>
</feature>
<sequence length="527" mass="58256">MSTKQPTLPKLGFVGTMRFIWTQLTSMRTALMLLLLLAVAAVPGSLFPQRRAGADIVETWIDDNPTIGPILDFLGMFDVYSSVWFSAIYLMLFVSLVGCLWPRGRQHLKTLRQPPARTPRNLKRLPEYGQLVLESDGPTPKEALVDAEKILKKSGYRTELRDGSVGAERGYFREVGNILFHFGLLGVIVFMGIGGLFKYEGQKIIVEGDGFANNLVSYDSFTPGTAFSEDRLSPFSIQLDDFDVVYDRESETHYGQALDYTAAMQVTPGPGEETYQDAIKVNDPLTIDGVRIFLVGNGYAPNITVRDGNDDIAYSGPVIAQIQDPNTNSSLVVLKAPDAKPEQLGFVGMFLPTSYTGDDGVAVSIDPDAFNPELILNSYYGDLGLDDGTPQNVYVLDTDRMTELNSRNNDAGGITLGVGDTHELPDDMGSITFDSWDRYVGLDIHYDPSKWGVGFFSALALVALVMSLYIRRRRAWVKATEQDGRTVIEYGLLARGEAFGLRDENIKLRQSFDTTWPVIPPNTSEDT</sequence>
<dbReference type="InterPro" id="IPR007816">
    <property type="entry name" value="ResB-like_domain"/>
</dbReference>
<evidence type="ECO:0000256" key="1">
    <source>
        <dbReference type="ARBA" id="ARBA00004141"/>
    </source>
</evidence>
<comment type="subcellular location">
    <subcellularLocation>
        <location evidence="1">Membrane</location>
        <topology evidence="1">Multi-pass membrane protein</topology>
    </subcellularLocation>
</comment>
<dbReference type="PANTHER" id="PTHR31566:SF0">
    <property type="entry name" value="CYTOCHROME C BIOGENESIS PROTEIN CCS1, CHLOROPLASTIC"/>
    <property type="match status" value="1"/>
</dbReference>
<dbReference type="RefSeq" id="WP_343958081.1">
    <property type="nucleotide sequence ID" value="NZ_BAAAMN010000041.1"/>
</dbReference>
<keyword evidence="4 6" id="KW-1133">Transmembrane helix</keyword>
<protein>
    <submittedName>
        <fullName evidence="8">Cytochrome c biogenesis protein ResB</fullName>
    </submittedName>
</protein>
<feature type="transmembrane region" description="Helical" evidence="6">
    <location>
        <begin position="178"/>
        <end position="197"/>
    </location>
</feature>
<comment type="caution">
    <text evidence="8">The sequence shown here is derived from an EMBL/GenBank/DDBJ whole genome shotgun (WGS) entry which is preliminary data.</text>
</comment>
<evidence type="ECO:0000256" key="5">
    <source>
        <dbReference type="ARBA" id="ARBA00023136"/>
    </source>
</evidence>
<evidence type="ECO:0000256" key="3">
    <source>
        <dbReference type="ARBA" id="ARBA00022748"/>
    </source>
</evidence>
<dbReference type="InterPro" id="IPR023494">
    <property type="entry name" value="Cyt_c_bgen_Ccs1/CcsB/ResB"/>
</dbReference>
<keyword evidence="2 6" id="KW-0812">Transmembrane</keyword>
<evidence type="ECO:0000259" key="7">
    <source>
        <dbReference type="Pfam" id="PF05140"/>
    </source>
</evidence>
<feature type="transmembrane region" description="Helical" evidence="6">
    <location>
        <begin position="451"/>
        <end position="470"/>
    </location>
</feature>
<reference evidence="8 9" key="1">
    <citation type="journal article" date="2019" name="Int. J. Syst. Evol. Microbiol.">
        <title>The Global Catalogue of Microorganisms (GCM) 10K type strain sequencing project: providing services to taxonomists for standard genome sequencing and annotation.</title>
        <authorList>
            <consortium name="The Broad Institute Genomics Platform"/>
            <consortium name="The Broad Institute Genome Sequencing Center for Infectious Disease"/>
            <person name="Wu L."/>
            <person name="Ma J."/>
        </authorList>
    </citation>
    <scope>NUCLEOTIDE SEQUENCE [LARGE SCALE GENOMIC DNA]</scope>
    <source>
        <strain evidence="8 9">JCM 13595</strain>
    </source>
</reference>
<name>A0ABN2UKU3_9MICC</name>
<evidence type="ECO:0000313" key="9">
    <source>
        <dbReference type="Proteomes" id="UP001501461"/>
    </source>
</evidence>
<evidence type="ECO:0000313" key="8">
    <source>
        <dbReference type="EMBL" id="GAA2039120.1"/>
    </source>
</evidence>
<dbReference type="Pfam" id="PF05140">
    <property type="entry name" value="ResB"/>
    <property type="match status" value="1"/>
</dbReference>
<dbReference type="Proteomes" id="UP001501461">
    <property type="component" value="Unassembled WGS sequence"/>
</dbReference>
<evidence type="ECO:0000256" key="4">
    <source>
        <dbReference type="ARBA" id="ARBA00022989"/>
    </source>
</evidence>
<dbReference type="PANTHER" id="PTHR31566">
    <property type="entry name" value="CYTOCHROME C BIOGENESIS PROTEIN CCS1, CHLOROPLASTIC"/>
    <property type="match status" value="1"/>
</dbReference>
<keyword evidence="3" id="KW-0201">Cytochrome c-type biogenesis</keyword>
<accession>A0ABN2UKU3</accession>
<dbReference type="EMBL" id="BAAAMN010000041">
    <property type="protein sequence ID" value="GAA2039120.1"/>
    <property type="molecule type" value="Genomic_DNA"/>
</dbReference>
<evidence type="ECO:0000256" key="2">
    <source>
        <dbReference type="ARBA" id="ARBA00022692"/>
    </source>
</evidence>
<evidence type="ECO:0000256" key="6">
    <source>
        <dbReference type="SAM" id="Phobius"/>
    </source>
</evidence>
<organism evidence="8 9">
    <name type="scientific">Yaniella flava</name>
    <dbReference type="NCBI Taxonomy" id="287930"/>
    <lineage>
        <taxon>Bacteria</taxon>
        <taxon>Bacillati</taxon>
        <taxon>Actinomycetota</taxon>
        <taxon>Actinomycetes</taxon>
        <taxon>Micrococcales</taxon>
        <taxon>Micrococcaceae</taxon>
        <taxon>Yaniella</taxon>
    </lineage>
</organism>
<gene>
    <name evidence="8" type="ORF">GCM10009720_19550</name>
</gene>
<proteinExistence type="predicted"/>